<dbReference type="InterPro" id="IPR052698">
    <property type="entry name" value="MoCofactor_Util/Proc"/>
</dbReference>
<keyword evidence="4" id="KW-1185">Reference proteome</keyword>
<name>A0ABT7VC62_9ACTN</name>
<sequence length="364" mass="37934">MDDLLSDRMKEELDAGRPVELCVLVETHGSSPRKAGASLVVLGDGSTAGTIGGGALERLAVKEARRALESGSSRVRDYTMNGAESDTGMICGGDARVCLLHIAPGAPGIASMLDARKSGSPTALLIDMADLENPAAVIVADNEGPTTATLETTAEERRARASLADAATSAGLISVPKACDDKTCSWALSCTEAQTKGTAFALPLTAEGRVYIIGGGHVGAALVPVLAGLGFEVVVYDARPEFAVPENYPAASRVICASFAELASHVTITRRDYVMVCTPAHGSDLEVVEHALACRPRFLGCLGSAKKTSFVHGRLRDAGFSDEEIARLRMPVGIPLGDETPAEIAISIAAQMICVRRNHPEPTA</sequence>
<evidence type="ECO:0000313" key="3">
    <source>
        <dbReference type="EMBL" id="MDM8275447.1"/>
    </source>
</evidence>
<dbReference type="SUPFAM" id="SSF51735">
    <property type="entry name" value="NAD(P)-binding Rossmann-fold domains"/>
    <property type="match status" value="1"/>
</dbReference>
<feature type="domain" description="XdhC- CoxI" evidence="1">
    <location>
        <begin position="13"/>
        <end position="78"/>
    </location>
</feature>
<dbReference type="Pfam" id="PF02625">
    <property type="entry name" value="XdhC_CoxI"/>
    <property type="match status" value="1"/>
</dbReference>
<dbReference type="PANTHER" id="PTHR30388">
    <property type="entry name" value="ALDEHYDE OXIDOREDUCTASE MOLYBDENUM COFACTOR ASSEMBLY PROTEIN"/>
    <property type="match status" value="1"/>
</dbReference>
<organism evidence="3 4">
    <name type="scientific">Enorma phocaeensis</name>
    <dbReference type="NCBI Taxonomy" id="1871019"/>
    <lineage>
        <taxon>Bacteria</taxon>
        <taxon>Bacillati</taxon>
        <taxon>Actinomycetota</taxon>
        <taxon>Coriobacteriia</taxon>
        <taxon>Coriobacteriales</taxon>
        <taxon>Coriobacteriaceae</taxon>
        <taxon>Enorma</taxon>
    </lineage>
</organism>
<dbReference type="Proteomes" id="UP001529421">
    <property type="component" value="Unassembled WGS sequence"/>
</dbReference>
<dbReference type="PANTHER" id="PTHR30388:SF6">
    <property type="entry name" value="XANTHINE DEHYDROGENASE SUBUNIT A-RELATED"/>
    <property type="match status" value="1"/>
</dbReference>
<dbReference type="InterPro" id="IPR003777">
    <property type="entry name" value="XdhC_CoxI"/>
</dbReference>
<dbReference type="InterPro" id="IPR036291">
    <property type="entry name" value="NAD(P)-bd_dom_sf"/>
</dbReference>
<evidence type="ECO:0000313" key="4">
    <source>
        <dbReference type="Proteomes" id="UP001529421"/>
    </source>
</evidence>
<dbReference type="RefSeq" id="WP_289545485.1">
    <property type="nucleotide sequence ID" value="NZ_JAUDDZ010000011.1"/>
</dbReference>
<dbReference type="Gene3D" id="3.40.50.720">
    <property type="entry name" value="NAD(P)-binding Rossmann-like Domain"/>
    <property type="match status" value="1"/>
</dbReference>
<accession>A0ABT7VC62</accession>
<protein>
    <submittedName>
        <fullName evidence="3">XdhC family protein</fullName>
    </submittedName>
</protein>
<dbReference type="Pfam" id="PF13478">
    <property type="entry name" value="XdhC_C"/>
    <property type="match status" value="1"/>
</dbReference>
<dbReference type="EMBL" id="JAUDDZ010000011">
    <property type="protein sequence ID" value="MDM8275447.1"/>
    <property type="molecule type" value="Genomic_DNA"/>
</dbReference>
<proteinExistence type="predicted"/>
<feature type="domain" description="XdhC Rossmann" evidence="2">
    <location>
        <begin position="210"/>
        <end position="352"/>
    </location>
</feature>
<dbReference type="InterPro" id="IPR027051">
    <property type="entry name" value="XdhC_Rossmann_dom"/>
</dbReference>
<gene>
    <name evidence="3" type="ORF">QUW28_08105</name>
</gene>
<reference evidence="4" key="1">
    <citation type="submission" date="2023-06" db="EMBL/GenBank/DDBJ databases">
        <title>Identification and characterization of horizontal gene transfer across gut microbiota members of farm animals based on homology search.</title>
        <authorList>
            <person name="Zeman M."/>
            <person name="Kubasova T."/>
            <person name="Jahodarova E."/>
            <person name="Nykrynova M."/>
            <person name="Rychlik I."/>
        </authorList>
    </citation>
    <scope>NUCLEOTIDE SEQUENCE [LARGE SCALE GENOMIC DNA]</scope>
    <source>
        <strain evidence="4">154_Feed</strain>
    </source>
</reference>
<comment type="caution">
    <text evidence="3">The sequence shown here is derived from an EMBL/GenBank/DDBJ whole genome shotgun (WGS) entry which is preliminary data.</text>
</comment>
<evidence type="ECO:0000259" key="2">
    <source>
        <dbReference type="Pfam" id="PF13478"/>
    </source>
</evidence>
<evidence type="ECO:0000259" key="1">
    <source>
        <dbReference type="Pfam" id="PF02625"/>
    </source>
</evidence>